<comment type="similarity">
    <text evidence="1">Belongs to the N(4)/N(6)-methyltransferase family.</text>
</comment>
<dbReference type="Gene3D" id="3.40.50.150">
    <property type="entry name" value="Vaccinia Virus protein VP39"/>
    <property type="match status" value="1"/>
</dbReference>
<evidence type="ECO:0000313" key="8">
    <source>
        <dbReference type="EMBL" id="SDD08717.1"/>
    </source>
</evidence>
<evidence type="ECO:0000313" key="9">
    <source>
        <dbReference type="Proteomes" id="UP000199411"/>
    </source>
</evidence>
<dbReference type="GO" id="GO:0032259">
    <property type="term" value="P:methylation"/>
    <property type="evidence" value="ECO:0007669"/>
    <property type="project" value="UniProtKB-KW"/>
</dbReference>
<name>A0A1G6RXM9_9BACT</name>
<comment type="catalytic activity">
    <reaction evidence="6">
        <text>a 2'-deoxyadenosine in DNA + S-adenosyl-L-methionine = an N(6)-methyl-2'-deoxyadenosine in DNA + S-adenosyl-L-homocysteine + H(+)</text>
        <dbReference type="Rhea" id="RHEA:15197"/>
        <dbReference type="Rhea" id="RHEA-COMP:12418"/>
        <dbReference type="Rhea" id="RHEA-COMP:12419"/>
        <dbReference type="ChEBI" id="CHEBI:15378"/>
        <dbReference type="ChEBI" id="CHEBI:57856"/>
        <dbReference type="ChEBI" id="CHEBI:59789"/>
        <dbReference type="ChEBI" id="CHEBI:90615"/>
        <dbReference type="ChEBI" id="CHEBI:90616"/>
        <dbReference type="EC" id="2.1.1.72"/>
    </reaction>
</comment>
<dbReference type="Proteomes" id="UP000199411">
    <property type="component" value="Unassembled WGS sequence"/>
</dbReference>
<gene>
    <name evidence="8" type="ORF">SAMN05660835_01865</name>
</gene>
<evidence type="ECO:0000256" key="4">
    <source>
        <dbReference type="ARBA" id="ARBA00022679"/>
    </source>
</evidence>
<protein>
    <recommendedName>
        <fullName evidence="2">site-specific DNA-methyltransferase (adenine-specific)</fullName>
        <ecNumber evidence="2">2.1.1.72</ecNumber>
    </recommendedName>
</protein>
<dbReference type="GO" id="GO:0005737">
    <property type="term" value="C:cytoplasm"/>
    <property type="evidence" value="ECO:0007669"/>
    <property type="project" value="TreeGrafter"/>
</dbReference>
<dbReference type="PANTHER" id="PTHR13370">
    <property type="entry name" value="RNA METHYLASE-RELATED"/>
    <property type="match status" value="1"/>
</dbReference>
<evidence type="ECO:0000256" key="5">
    <source>
        <dbReference type="ARBA" id="ARBA00022691"/>
    </source>
</evidence>
<dbReference type="GO" id="GO:0003677">
    <property type="term" value="F:DNA binding"/>
    <property type="evidence" value="ECO:0007669"/>
    <property type="project" value="InterPro"/>
</dbReference>
<proteinExistence type="inferred from homology"/>
<keyword evidence="9" id="KW-1185">Reference proteome</keyword>
<dbReference type="RefSeq" id="WP_092129829.1">
    <property type="nucleotide sequence ID" value="NZ_FMYU01000023.1"/>
</dbReference>
<dbReference type="AlphaFoldDB" id="A0A1G6RXM9"/>
<dbReference type="InterPro" id="IPR002941">
    <property type="entry name" value="DNA_methylase_N4/N6"/>
</dbReference>
<feature type="domain" description="DNA methylase N-4/N-6" evidence="7">
    <location>
        <begin position="95"/>
        <end position="405"/>
    </location>
</feature>
<dbReference type="InterPro" id="IPR002295">
    <property type="entry name" value="N4/N6-MTase_EcoPI_Mod-like"/>
</dbReference>
<dbReference type="PANTHER" id="PTHR13370:SF24">
    <property type="entry name" value="TYPE III RESTRICTION-MODIFICATION ENZYME STYLTI MOD SUBUNIT"/>
    <property type="match status" value="1"/>
</dbReference>
<keyword evidence="5" id="KW-0949">S-adenosyl-L-methionine</keyword>
<organism evidence="8 9">
    <name type="scientific">Desulfurella multipotens</name>
    <dbReference type="NCBI Taxonomy" id="79269"/>
    <lineage>
        <taxon>Bacteria</taxon>
        <taxon>Pseudomonadati</taxon>
        <taxon>Campylobacterota</taxon>
        <taxon>Desulfurellia</taxon>
        <taxon>Desulfurellales</taxon>
        <taxon>Desulfurellaceae</taxon>
        <taxon>Desulfurella</taxon>
    </lineage>
</organism>
<sequence length="682" mass="79582">MPKINITKTELVWLGKYDEEGKLNPVEKPGPYPFQIVEVINKPRTGKEIPTPGLLFDLYEGKEGNTFEEGWRNKLIWGDNKLVMSSLLEKFAGRINLIYIDPPFATGADFKFKIQIGEEAEEITKEHSIIEEKAYRDTWGKGLDSYLQMMYERLVLMKELLAENGSIYVHLDWHVGHYVKVMMDEIFGYENFRNEIVVGAREKHTHSQFGYLSSLSNSYQIILLYVKNQDTKLKLTKRKVEPKKERWSTLITSYGDRPTMRFEIEGVKPIPPDRWKWSEERIKKALENYEKYKDNLKNAPEDIDIARVRISPASKYGKVVEYYLRETEEEELTNNWTDIQAQSSLIGYDTEKNEFLLKRIIEISSNPGDIVADFFCGSGTTLAVAEKLGRRWIGSDLSRYAIHITRKRLLEIENSKDLTDEEGKRKYGRKAKPFEILNLGKYERQIWQVKTFSNKDEKQALFEYLAFILKLYGAEPISGFTHIHGKKGSALVYVGAVDAPVTIQEVTDAIQDCKKAEQKELHILGWEWEMGLNDAIQEIAKREGVRLKLRIIPMDVLDSEAVRRRDIQFFELAHFKVDIKTKGKNVEVELKDFVIPHTDFIPDDVKDKIKKWTDWIDYWAVDFDFKNDTFNNGWTSYRTKKDRTLNLKATYTYEKAGKYKIFVKVIDIFGIDTSQIYEVEVR</sequence>
<evidence type="ECO:0000256" key="2">
    <source>
        <dbReference type="ARBA" id="ARBA00011900"/>
    </source>
</evidence>
<evidence type="ECO:0000256" key="6">
    <source>
        <dbReference type="ARBA" id="ARBA00047942"/>
    </source>
</evidence>
<dbReference type="OrthoDB" id="9800801at2"/>
<reference evidence="9" key="1">
    <citation type="submission" date="2016-10" db="EMBL/GenBank/DDBJ databases">
        <authorList>
            <person name="Varghese N."/>
            <person name="Submissions S."/>
        </authorList>
    </citation>
    <scope>NUCLEOTIDE SEQUENCE [LARGE SCALE GENOMIC DNA]</scope>
    <source>
        <strain evidence="9">DSM 8415</strain>
    </source>
</reference>
<dbReference type="InterPro" id="IPR002052">
    <property type="entry name" value="DNA_methylase_N6_adenine_CS"/>
</dbReference>
<dbReference type="GO" id="GO:0009007">
    <property type="term" value="F:site-specific DNA-methyltransferase (adenine-specific) activity"/>
    <property type="evidence" value="ECO:0007669"/>
    <property type="project" value="UniProtKB-EC"/>
</dbReference>
<accession>A0A1G6RXM9</accession>
<dbReference type="PRINTS" id="PR00506">
    <property type="entry name" value="D21N6MTFRASE"/>
</dbReference>
<evidence type="ECO:0000256" key="3">
    <source>
        <dbReference type="ARBA" id="ARBA00022603"/>
    </source>
</evidence>
<evidence type="ECO:0000259" key="7">
    <source>
        <dbReference type="Pfam" id="PF01555"/>
    </source>
</evidence>
<evidence type="ECO:0000256" key="1">
    <source>
        <dbReference type="ARBA" id="ARBA00006594"/>
    </source>
</evidence>
<keyword evidence="3 8" id="KW-0489">Methyltransferase</keyword>
<dbReference type="SUPFAM" id="SSF53335">
    <property type="entry name" value="S-adenosyl-L-methionine-dependent methyltransferases"/>
    <property type="match status" value="1"/>
</dbReference>
<dbReference type="EC" id="2.1.1.72" evidence="2"/>
<dbReference type="PROSITE" id="PS00092">
    <property type="entry name" value="N6_MTASE"/>
    <property type="match status" value="1"/>
</dbReference>
<dbReference type="EMBL" id="FMYU01000023">
    <property type="protein sequence ID" value="SDD08717.1"/>
    <property type="molecule type" value="Genomic_DNA"/>
</dbReference>
<dbReference type="InterPro" id="IPR029063">
    <property type="entry name" value="SAM-dependent_MTases_sf"/>
</dbReference>
<keyword evidence="4 8" id="KW-0808">Transferase</keyword>
<dbReference type="CDD" id="cd00146">
    <property type="entry name" value="PKD"/>
    <property type="match status" value="1"/>
</dbReference>
<dbReference type="GO" id="GO:0008170">
    <property type="term" value="F:N-methyltransferase activity"/>
    <property type="evidence" value="ECO:0007669"/>
    <property type="project" value="InterPro"/>
</dbReference>
<dbReference type="Pfam" id="PF01555">
    <property type="entry name" value="N6_N4_Mtase"/>
    <property type="match status" value="1"/>
</dbReference>